<dbReference type="InterPro" id="IPR017926">
    <property type="entry name" value="GATASE"/>
</dbReference>
<dbReference type="EMBL" id="BAABUJ010000009">
    <property type="protein sequence ID" value="GAA5798099.1"/>
    <property type="molecule type" value="Genomic_DNA"/>
</dbReference>
<dbReference type="PRINTS" id="PR00097">
    <property type="entry name" value="ANTSNTHASEII"/>
</dbReference>
<dbReference type="Pfam" id="PF04715">
    <property type="entry name" value="Anth_synt_I_N"/>
    <property type="match status" value="1"/>
</dbReference>
<accession>A0ABP9XTJ0</accession>
<keyword evidence="5" id="KW-0808">Transferase</keyword>
<feature type="domain" description="Glutamine amidotransferase" evidence="10">
    <location>
        <begin position="8"/>
        <end position="174"/>
    </location>
</feature>
<dbReference type="Proteomes" id="UP001476247">
    <property type="component" value="Unassembled WGS sequence"/>
</dbReference>
<organism evidence="13 14">
    <name type="scientific">Helicostylum pulchrum</name>
    <dbReference type="NCBI Taxonomy" id="562976"/>
    <lineage>
        <taxon>Eukaryota</taxon>
        <taxon>Fungi</taxon>
        <taxon>Fungi incertae sedis</taxon>
        <taxon>Mucoromycota</taxon>
        <taxon>Mucoromycotina</taxon>
        <taxon>Mucoromycetes</taxon>
        <taxon>Mucorales</taxon>
        <taxon>Mucorineae</taxon>
        <taxon>Mucoraceae</taxon>
        <taxon>Helicostylum</taxon>
    </lineage>
</organism>
<evidence type="ECO:0000256" key="6">
    <source>
        <dbReference type="ARBA" id="ARBA00022909"/>
    </source>
</evidence>
<reference evidence="13 14" key="1">
    <citation type="submission" date="2024-04" db="EMBL/GenBank/DDBJ databases">
        <title>genome sequences of Mucor flavus KT1a and Helicostylum pulchrum KT1b strains isolation_sourced from the surface of a dry-aged beef.</title>
        <authorList>
            <person name="Toyotome T."/>
            <person name="Hosono M."/>
            <person name="Torimaru M."/>
            <person name="Fukuda K."/>
            <person name="Mikami N."/>
        </authorList>
    </citation>
    <scope>NUCLEOTIDE SEQUENCE [LARGE SCALE GENOMIC DNA]</scope>
    <source>
        <strain evidence="13 14">KT1b</strain>
    </source>
</reference>
<dbReference type="SUPFAM" id="SSF56322">
    <property type="entry name" value="ADC synthase"/>
    <property type="match status" value="1"/>
</dbReference>
<evidence type="ECO:0000259" key="10">
    <source>
        <dbReference type="Pfam" id="PF00117"/>
    </source>
</evidence>
<dbReference type="Pfam" id="PF00425">
    <property type="entry name" value="Chorismate_bind"/>
    <property type="match status" value="1"/>
</dbReference>
<dbReference type="Gene3D" id="3.60.120.10">
    <property type="entry name" value="Anthranilate synthase"/>
    <property type="match status" value="1"/>
</dbReference>
<feature type="domain" description="Glutamine amidotransferase" evidence="10">
    <location>
        <begin position="209"/>
        <end position="249"/>
    </location>
</feature>
<evidence type="ECO:0000256" key="7">
    <source>
        <dbReference type="ARBA" id="ARBA00022962"/>
    </source>
</evidence>
<dbReference type="Gene3D" id="3.40.50.880">
    <property type="match status" value="1"/>
</dbReference>
<evidence type="ECO:0000313" key="14">
    <source>
        <dbReference type="Proteomes" id="UP001476247"/>
    </source>
</evidence>
<dbReference type="EC" id="2.6.1.85" evidence="4"/>
<comment type="catalytic activity">
    <reaction evidence="1">
        <text>chorismate + L-glutamine = 4-amino-4-deoxychorismate + L-glutamate</text>
        <dbReference type="Rhea" id="RHEA:11672"/>
        <dbReference type="ChEBI" id="CHEBI:29748"/>
        <dbReference type="ChEBI" id="CHEBI:29985"/>
        <dbReference type="ChEBI" id="CHEBI:58359"/>
        <dbReference type="ChEBI" id="CHEBI:58406"/>
        <dbReference type="EC" id="2.6.1.85"/>
    </reaction>
</comment>
<evidence type="ECO:0000256" key="5">
    <source>
        <dbReference type="ARBA" id="ARBA00022679"/>
    </source>
</evidence>
<dbReference type="CDD" id="cd01743">
    <property type="entry name" value="GATase1_Anthranilate_Synthase"/>
    <property type="match status" value="1"/>
</dbReference>
<evidence type="ECO:0000256" key="8">
    <source>
        <dbReference type="ARBA" id="ARBA00031329"/>
    </source>
</evidence>
<gene>
    <name evidence="13" type="ORF">HPULCUR_003499</name>
</gene>
<name>A0ABP9XTJ0_9FUNG</name>
<proteinExistence type="inferred from homology"/>
<dbReference type="InterPro" id="IPR006221">
    <property type="entry name" value="TrpG/PapA_dom"/>
</dbReference>
<dbReference type="Pfam" id="PF00117">
    <property type="entry name" value="GATase"/>
    <property type="match status" value="2"/>
</dbReference>
<evidence type="ECO:0000256" key="2">
    <source>
        <dbReference type="ARBA" id="ARBA00005009"/>
    </source>
</evidence>
<feature type="domain" description="Chorismate-utilising enzyme C-terminal" evidence="11">
    <location>
        <begin position="557"/>
        <end position="845"/>
    </location>
</feature>
<dbReference type="InterPro" id="IPR019999">
    <property type="entry name" value="Anth_synth_I-like"/>
</dbReference>
<dbReference type="InterPro" id="IPR006805">
    <property type="entry name" value="Anth_synth_I_N"/>
</dbReference>
<evidence type="ECO:0000259" key="11">
    <source>
        <dbReference type="Pfam" id="PF00425"/>
    </source>
</evidence>
<keyword evidence="6" id="KW-0289">Folate biosynthesis</keyword>
<evidence type="ECO:0000259" key="12">
    <source>
        <dbReference type="Pfam" id="PF04715"/>
    </source>
</evidence>
<evidence type="ECO:0000256" key="3">
    <source>
        <dbReference type="ARBA" id="ARBA00005970"/>
    </source>
</evidence>
<dbReference type="InterPro" id="IPR029062">
    <property type="entry name" value="Class_I_gatase-like"/>
</dbReference>
<dbReference type="SUPFAM" id="SSF52317">
    <property type="entry name" value="Class I glutamine amidotransferase-like"/>
    <property type="match status" value="1"/>
</dbReference>
<dbReference type="InterPro" id="IPR015890">
    <property type="entry name" value="Chorismate_C"/>
</dbReference>
<keyword evidence="7" id="KW-0315">Glutamine amidotransferase</keyword>
<keyword evidence="14" id="KW-1185">Reference proteome</keyword>
<protein>
    <recommendedName>
        <fullName evidence="4">aminodeoxychorismate synthase</fullName>
        <ecNumber evidence="4">2.6.1.85</ecNumber>
    </recommendedName>
    <alternativeName>
        <fullName evidence="8">Para-aminobenzoate synthase</fullName>
    </alternativeName>
    <alternativeName>
        <fullName evidence="9">p-aminobenzoic acid synthase</fullName>
    </alternativeName>
</protein>
<dbReference type="PANTHER" id="PTHR11236:SF18">
    <property type="entry name" value="AMINODEOXYCHORISMATE SYNTHASE"/>
    <property type="match status" value="1"/>
</dbReference>
<dbReference type="PANTHER" id="PTHR11236">
    <property type="entry name" value="AMINOBENZOATE/ANTHRANILATE SYNTHASE"/>
    <property type="match status" value="1"/>
</dbReference>
<comment type="pathway">
    <text evidence="2">Cofactor biosynthesis; tetrahydrofolate biosynthesis; 4-aminobenzoate from chorismate: step 1/2.</text>
</comment>
<dbReference type="InterPro" id="IPR005801">
    <property type="entry name" value="ADC_synthase"/>
</dbReference>
<evidence type="ECO:0000256" key="9">
    <source>
        <dbReference type="ARBA" id="ARBA00031904"/>
    </source>
</evidence>
<feature type="domain" description="Anthranilate synthase component I N-terminal" evidence="12">
    <location>
        <begin position="316"/>
        <end position="473"/>
    </location>
</feature>
<sequence length="860" mass="97584">MIQHIKTLIIDNYDSYTFNLLQLFPTQTQVVVIRNDQFTWEAFKKDVLPYFDNVIISPGPGRPERNSDFGICTQLLQAQLDPDQVECHRPIFGVCLGHQGIGHIFGGKVIHAPRIMHGRMSKVHVKETSESTYKDILHTCPTPFWAVRYHSLIVEKDSLPEDLLLTAFCYENDADMDALKNARFLEDSQDEQTQEVRNHFLDHTIPDSQTDQVTIMAFQHKRVPIWGVQFHPESVSTEHGAKMIHNFQVETWRWMTNTNRPLSTSLNTTLLSYSAALPKLNHSDPTHNSTKFELYIKSSCPSWVDPESYVDELLSTQGDHYIGWLDSSRRSSPYSRMSVLSTDPAIRFTYSTLHKQLTMINRQNQETKLTLGTTFFDYVSGLLTDAQHVKCTRVEGPSKTVPDLEFQAGLMGYFGYEMKRESLEGYVTPEQQLCHCQNHGSVGCCKCVEEPDAAFQFVDRFLVFDQVERKIYICCLVKKSEPSNEVLNQVGFTHLQEAMVWINQQERNILCTAETLRRRKLADEFISLTPASSACTTPTPSVNVAIANDVFTPDVDHQDYLSTIEQCVDMIREGEAYEICLTTRFRLTLPKHISTKNSDPTLWRLYTRYLRKNNPAPFSALMMFDNLGLLSSSPERFLKVDKDHVAEMKPIKGTVARVLKCVCEEGGCDYGVLCQETMSKLDEERKQQLWQDVKERAENLMANLIRNDLAQVCTPSTVRVPKLMHVETYEKVHHLVSTVRGTLQPGVNSVEAIQKCFPPGSMTGAPKLRSVQLLDQLENHKPRGVYSGCLGYFSLNGSADFNVVIRTAVANTKAETRLVEVSVGGGGAITFLSSPEQEWKETLLKTKSVAPSVKEFLEDQ</sequence>
<evidence type="ECO:0000313" key="13">
    <source>
        <dbReference type="EMBL" id="GAA5798099.1"/>
    </source>
</evidence>
<evidence type="ECO:0000256" key="1">
    <source>
        <dbReference type="ARBA" id="ARBA00001000"/>
    </source>
</evidence>
<comment type="caution">
    <text evidence="13">The sequence shown here is derived from an EMBL/GenBank/DDBJ whole genome shotgun (WGS) entry which is preliminary data.</text>
</comment>
<comment type="similarity">
    <text evidence="3">In the C-terminal section; belongs to the anthranilate synthase component I family.</text>
</comment>
<dbReference type="PROSITE" id="PS51273">
    <property type="entry name" value="GATASE_TYPE_1"/>
    <property type="match status" value="1"/>
</dbReference>
<evidence type="ECO:0000256" key="4">
    <source>
        <dbReference type="ARBA" id="ARBA00013139"/>
    </source>
</evidence>